<evidence type="ECO:0000256" key="6">
    <source>
        <dbReference type="ARBA" id="ARBA00023157"/>
    </source>
</evidence>
<dbReference type="GO" id="GO:0004252">
    <property type="term" value="F:serine-type endopeptidase activity"/>
    <property type="evidence" value="ECO:0007669"/>
    <property type="project" value="InterPro"/>
</dbReference>
<dbReference type="Gene3D" id="2.40.10.10">
    <property type="entry name" value="Trypsin-like serine proteases"/>
    <property type="match status" value="1"/>
</dbReference>
<dbReference type="OrthoDB" id="6739012at2759"/>
<evidence type="ECO:0000256" key="7">
    <source>
        <dbReference type="SAM" id="SignalP"/>
    </source>
</evidence>
<protein>
    <recommendedName>
        <fullName evidence="8">Peptidase S1 domain-containing protein</fullName>
    </recommendedName>
</protein>
<evidence type="ECO:0000256" key="3">
    <source>
        <dbReference type="ARBA" id="ARBA00022670"/>
    </source>
</evidence>
<evidence type="ECO:0000256" key="5">
    <source>
        <dbReference type="ARBA" id="ARBA00022825"/>
    </source>
</evidence>
<dbReference type="GO" id="GO:0006508">
    <property type="term" value="P:proteolysis"/>
    <property type="evidence" value="ECO:0007669"/>
    <property type="project" value="UniProtKB-KW"/>
</dbReference>
<reference evidence="9" key="1">
    <citation type="submission" date="2022-01" db="EMBL/GenBank/DDBJ databases">
        <authorList>
            <person name="King R."/>
        </authorList>
    </citation>
    <scope>NUCLEOTIDE SEQUENCE</scope>
</reference>
<sequence length="254" mass="28148">MEEIVIFLSFLVLTSAISGGHDTSITRYKWQLSLREEGIHFCGATLIDQEWGLTSAYCVDQRRPQGLSIRAGSANLVSQSLTDGFEVAVDYYIIYPRYNRLTHDSDLALLHFARNITEDIVLTVSLPFCITCDVSSTSPTTMTGWGTLKPGEAFSKVLQMGYVSTISRDNCQFTYPGKVITLNMFCAGYLRSQSLNINACDGDFGGPAMVFNRLEGIISWGTGCGTSRFPTVMTRVAPFMHWIQQQTGLKFGLI</sequence>
<evidence type="ECO:0000313" key="9">
    <source>
        <dbReference type="EMBL" id="CAH1106130.1"/>
    </source>
</evidence>
<dbReference type="FunFam" id="2.40.10.10:FF:000068">
    <property type="entry name" value="transmembrane protease serine 2"/>
    <property type="match status" value="1"/>
</dbReference>
<dbReference type="InterPro" id="IPR043504">
    <property type="entry name" value="Peptidase_S1_PA_chymotrypsin"/>
</dbReference>
<dbReference type="PROSITE" id="PS50240">
    <property type="entry name" value="TRYPSIN_DOM"/>
    <property type="match status" value="1"/>
</dbReference>
<accession>A0A9P0GDT4</accession>
<dbReference type="Pfam" id="PF00089">
    <property type="entry name" value="Trypsin"/>
    <property type="match status" value="1"/>
</dbReference>
<organism evidence="9 10">
    <name type="scientific">Psylliodes chrysocephalus</name>
    <dbReference type="NCBI Taxonomy" id="3402493"/>
    <lineage>
        <taxon>Eukaryota</taxon>
        <taxon>Metazoa</taxon>
        <taxon>Ecdysozoa</taxon>
        <taxon>Arthropoda</taxon>
        <taxon>Hexapoda</taxon>
        <taxon>Insecta</taxon>
        <taxon>Pterygota</taxon>
        <taxon>Neoptera</taxon>
        <taxon>Endopterygota</taxon>
        <taxon>Coleoptera</taxon>
        <taxon>Polyphaga</taxon>
        <taxon>Cucujiformia</taxon>
        <taxon>Chrysomeloidea</taxon>
        <taxon>Chrysomelidae</taxon>
        <taxon>Galerucinae</taxon>
        <taxon>Alticini</taxon>
        <taxon>Psylliodes</taxon>
    </lineage>
</organism>
<dbReference type="SUPFAM" id="SSF50494">
    <property type="entry name" value="Trypsin-like serine proteases"/>
    <property type="match status" value="1"/>
</dbReference>
<dbReference type="AlphaFoldDB" id="A0A9P0GDT4"/>
<keyword evidence="4" id="KW-0378">Hydrolase</keyword>
<feature type="signal peptide" evidence="7">
    <location>
        <begin position="1"/>
        <end position="16"/>
    </location>
</feature>
<dbReference type="PANTHER" id="PTHR24264:SF65">
    <property type="entry name" value="SRCR DOMAIN-CONTAINING PROTEIN"/>
    <property type="match status" value="1"/>
</dbReference>
<dbReference type="InterPro" id="IPR001314">
    <property type="entry name" value="Peptidase_S1A"/>
</dbReference>
<keyword evidence="6" id="KW-1015">Disulfide bond</keyword>
<name>A0A9P0GDT4_9CUCU</name>
<feature type="chain" id="PRO_5040198267" description="Peptidase S1 domain-containing protein" evidence="7">
    <location>
        <begin position="17"/>
        <end position="254"/>
    </location>
</feature>
<dbReference type="PANTHER" id="PTHR24264">
    <property type="entry name" value="TRYPSIN-RELATED"/>
    <property type="match status" value="1"/>
</dbReference>
<dbReference type="InterPro" id="IPR009003">
    <property type="entry name" value="Peptidase_S1_PA"/>
</dbReference>
<dbReference type="Proteomes" id="UP001153636">
    <property type="component" value="Chromosome 2"/>
</dbReference>
<keyword evidence="3" id="KW-0645">Protease</keyword>
<feature type="domain" description="Peptidase S1" evidence="8">
    <location>
        <begin position="17"/>
        <end position="248"/>
    </location>
</feature>
<keyword evidence="2" id="KW-0964">Secreted</keyword>
<evidence type="ECO:0000256" key="1">
    <source>
        <dbReference type="ARBA" id="ARBA00004613"/>
    </source>
</evidence>
<dbReference type="EMBL" id="OV651814">
    <property type="protein sequence ID" value="CAH1106130.1"/>
    <property type="molecule type" value="Genomic_DNA"/>
</dbReference>
<dbReference type="InterPro" id="IPR050127">
    <property type="entry name" value="Serine_Proteases_S1"/>
</dbReference>
<dbReference type="PRINTS" id="PR00722">
    <property type="entry name" value="CHYMOTRYPSIN"/>
</dbReference>
<comment type="subcellular location">
    <subcellularLocation>
        <location evidence="1">Secreted</location>
    </subcellularLocation>
</comment>
<keyword evidence="5" id="KW-0720">Serine protease</keyword>
<keyword evidence="10" id="KW-1185">Reference proteome</keyword>
<gene>
    <name evidence="9" type="ORF">PSYICH_LOCUS7726</name>
</gene>
<evidence type="ECO:0000259" key="8">
    <source>
        <dbReference type="PROSITE" id="PS50240"/>
    </source>
</evidence>
<evidence type="ECO:0000256" key="4">
    <source>
        <dbReference type="ARBA" id="ARBA00022801"/>
    </source>
</evidence>
<keyword evidence="7" id="KW-0732">Signal</keyword>
<dbReference type="SMART" id="SM00020">
    <property type="entry name" value="Tryp_SPc"/>
    <property type="match status" value="1"/>
</dbReference>
<dbReference type="GO" id="GO:0005615">
    <property type="term" value="C:extracellular space"/>
    <property type="evidence" value="ECO:0007669"/>
    <property type="project" value="TreeGrafter"/>
</dbReference>
<dbReference type="InterPro" id="IPR001254">
    <property type="entry name" value="Trypsin_dom"/>
</dbReference>
<dbReference type="CDD" id="cd00190">
    <property type="entry name" value="Tryp_SPc"/>
    <property type="match status" value="1"/>
</dbReference>
<evidence type="ECO:0000256" key="2">
    <source>
        <dbReference type="ARBA" id="ARBA00022525"/>
    </source>
</evidence>
<evidence type="ECO:0000313" key="10">
    <source>
        <dbReference type="Proteomes" id="UP001153636"/>
    </source>
</evidence>
<proteinExistence type="predicted"/>